<dbReference type="PANTHER" id="PTHR13789:SF309">
    <property type="entry name" value="PUTATIVE (AFU_ORTHOLOGUE AFUA_6G14510)-RELATED"/>
    <property type="match status" value="1"/>
</dbReference>
<dbReference type="Pfam" id="PF01494">
    <property type="entry name" value="FAD_binding_3"/>
    <property type="match status" value="1"/>
</dbReference>
<dbReference type="PRINTS" id="PR00420">
    <property type="entry name" value="RNGMNOXGNASE"/>
</dbReference>
<gene>
    <name evidence="4" type="primary">xlnD</name>
    <name evidence="4" type="ORF">NCTC13316_01691</name>
</gene>
<keyword evidence="2" id="KW-0503">Monooxygenase</keyword>
<keyword evidence="5" id="KW-1185">Reference proteome</keyword>
<evidence type="ECO:0000259" key="3">
    <source>
        <dbReference type="Pfam" id="PF01494"/>
    </source>
</evidence>
<keyword evidence="1 4" id="KW-0560">Oxidoreductase</keyword>
<evidence type="ECO:0000256" key="2">
    <source>
        <dbReference type="ARBA" id="ARBA00023033"/>
    </source>
</evidence>
<dbReference type="GO" id="GO:0052662">
    <property type="term" value="F:zeaxanthin epoxidase activity"/>
    <property type="evidence" value="ECO:0007669"/>
    <property type="project" value="UniProtKB-EC"/>
</dbReference>
<dbReference type="AlphaFoldDB" id="A0A378JK40"/>
<dbReference type="RefSeq" id="WP_115331222.1">
    <property type="nucleotide sequence ID" value="NZ_CAAAHP010000002.1"/>
</dbReference>
<dbReference type="InterPro" id="IPR036188">
    <property type="entry name" value="FAD/NAD-bd_sf"/>
</dbReference>
<reference evidence="4 5" key="1">
    <citation type="submission" date="2018-06" db="EMBL/GenBank/DDBJ databases">
        <authorList>
            <consortium name="Pathogen Informatics"/>
            <person name="Doyle S."/>
        </authorList>
    </citation>
    <scope>NUCLEOTIDE SEQUENCE [LARGE SCALE GENOMIC DNA]</scope>
    <source>
        <strain evidence="4 5">NCTC13316</strain>
    </source>
</reference>
<dbReference type="InterPro" id="IPR002938">
    <property type="entry name" value="FAD-bd"/>
</dbReference>
<dbReference type="SUPFAM" id="SSF51905">
    <property type="entry name" value="FAD/NAD(P)-binding domain"/>
    <property type="match status" value="1"/>
</dbReference>
<dbReference type="EC" id="1.14.13.24" evidence="4"/>
<name>A0A378JK40_9GAMM</name>
<dbReference type="OrthoDB" id="5499180at2"/>
<dbReference type="GO" id="GO:0071949">
    <property type="term" value="F:FAD binding"/>
    <property type="evidence" value="ECO:0007669"/>
    <property type="project" value="InterPro"/>
</dbReference>
<dbReference type="EMBL" id="UGOD01000001">
    <property type="protein sequence ID" value="STX51595.1"/>
    <property type="molecule type" value="Genomic_DNA"/>
</dbReference>
<protein>
    <submittedName>
        <fullName evidence="4">NAD dependent epimerase/dehydratase</fullName>
        <ecNumber evidence="4">1.14.13.24</ecNumber>
        <ecNumber evidence="4">1.14.15.21</ecNumber>
    </submittedName>
</protein>
<organism evidence="4 5">
    <name type="scientific">Legionella busanensis</name>
    <dbReference type="NCBI Taxonomy" id="190655"/>
    <lineage>
        <taxon>Bacteria</taxon>
        <taxon>Pseudomonadati</taxon>
        <taxon>Pseudomonadota</taxon>
        <taxon>Gammaproteobacteria</taxon>
        <taxon>Legionellales</taxon>
        <taxon>Legionellaceae</taxon>
        <taxon>Legionella</taxon>
    </lineage>
</organism>
<dbReference type="PANTHER" id="PTHR13789">
    <property type="entry name" value="MONOOXYGENASE"/>
    <property type="match status" value="1"/>
</dbReference>
<accession>A0A378JK40</accession>
<feature type="domain" description="FAD-binding" evidence="3">
    <location>
        <begin position="5"/>
        <end position="338"/>
    </location>
</feature>
<dbReference type="Gene3D" id="3.50.50.60">
    <property type="entry name" value="FAD/NAD(P)-binding domain"/>
    <property type="match status" value="1"/>
</dbReference>
<dbReference type="EC" id="1.14.15.21" evidence="4"/>
<evidence type="ECO:0000256" key="1">
    <source>
        <dbReference type="ARBA" id="ARBA00023002"/>
    </source>
</evidence>
<evidence type="ECO:0000313" key="4">
    <source>
        <dbReference type="EMBL" id="STX51595.1"/>
    </source>
</evidence>
<dbReference type="Proteomes" id="UP000254794">
    <property type="component" value="Unassembled WGS sequence"/>
</dbReference>
<proteinExistence type="predicted"/>
<sequence length="382" mass="42842">MTKNVDIIIVGAGIGGLTTAIACNKAGFSTLIVEKESQPSEIGAGIWLAPNALEIYEELNLTINLFDLGFAIKQIKLDSTYSGSLRTLTLDKYKFNILAIHRGRLQKYLIDQIVPTDIYFGKRITSIEQNETGVNVQLNTGEILSGKILVGADGLHSQVRDLFFQKNVLRYSGSSSFRGIVSLTTPAGSPDYTSYEIWAPGCKFGYSFISNHEKYWYISFKSKSGNYFHKDEVYNTALAITSKFFVNHINLIEQTYPSNIIQTDISDLLPLKAWHNNRICLLGDAAHATTPHLGQGAAQAIEDAMALALSLKKLGLNSWALKNYHNIRYKKAEYLVRKAKIYDNISEWHYPVLQALRDTLIKTTPRFFINKTTDKVFLPVIK</sequence>
<dbReference type="PROSITE" id="PS51257">
    <property type="entry name" value="PROKAR_LIPOPROTEIN"/>
    <property type="match status" value="1"/>
</dbReference>
<evidence type="ECO:0000313" key="5">
    <source>
        <dbReference type="Proteomes" id="UP000254794"/>
    </source>
</evidence>
<dbReference type="InterPro" id="IPR050493">
    <property type="entry name" value="FAD-dep_Monooxygenase_BioMet"/>
</dbReference>
<dbReference type="GO" id="GO:0018669">
    <property type="term" value="F:3-hydroxybenzoate 6-monooxygenase activity"/>
    <property type="evidence" value="ECO:0007669"/>
    <property type="project" value="UniProtKB-EC"/>
</dbReference>